<dbReference type="EMBL" id="SLZR01000007">
    <property type="protein sequence ID" value="TCS41044.1"/>
    <property type="molecule type" value="Genomic_DNA"/>
</dbReference>
<evidence type="ECO:0000256" key="2">
    <source>
        <dbReference type="ARBA" id="ARBA00022448"/>
    </source>
</evidence>
<dbReference type="Proteomes" id="UP000295793">
    <property type="component" value="Unassembled WGS sequence"/>
</dbReference>
<evidence type="ECO:0000256" key="4">
    <source>
        <dbReference type="ARBA" id="ARBA00022840"/>
    </source>
</evidence>
<dbReference type="GO" id="GO:0016887">
    <property type="term" value="F:ATP hydrolysis activity"/>
    <property type="evidence" value="ECO:0007669"/>
    <property type="project" value="InterPro"/>
</dbReference>
<name>A0A4R3I5B7_9GAMM</name>
<dbReference type="AlphaFoldDB" id="A0A4R3I5B7"/>
<dbReference type="GO" id="GO:0005524">
    <property type="term" value="F:ATP binding"/>
    <property type="evidence" value="ECO:0007669"/>
    <property type="project" value="UniProtKB-KW"/>
</dbReference>
<keyword evidence="4 6" id="KW-0067">ATP-binding</keyword>
<sequence length="231" mass="25457">MTAISIESLIHTWPGQSHATLDIKELNINAGDTFFIHGASGSGKSTLLNILAGVLSIQSGKLEVLGQNFATMSHAQRDKFRADNIGYIFQQFNLLPYLTVMENVTLPCHASKQRERNAIEQYGSVEEAAHYGLTSLNIPKALFHTSVMRLSVGQQQRVAAARALIGNPSIIIADEPTSALDHDNIQNFMETLKQKCSEINSTLVFVSHDRTLAEFFGQSMTLPSRLQEAEQ</sequence>
<reference evidence="6 7" key="1">
    <citation type="submission" date="2019-03" db="EMBL/GenBank/DDBJ databases">
        <title>Genomic Encyclopedia of Archaeal and Bacterial Type Strains, Phase II (KMG-II): from individual species to whole genera.</title>
        <authorList>
            <person name="Goeker M."/>
        </authorList>
    </citation>
    <scope>NUCLEOTIDE SEQUENCE [LARGE SCALE GENOMIC DNA]</scope>
    <source>
        <strain evidence="6 7">DSM 15388</strain>
    </source>
</reference>
<evidence type="ECO:0000313" key="7">
    <source>
        <dbReference type="Proteomes" id="UP000295793"/>
    </source>
</evidence>
<dbReference type="InterPro" id="IPR003439">
    <property type="entry name" value="ABC_transporter-like_ATP-bd"/>
</dbReference>
<evidence type="ECO:0000256" key="3">
    <source>
        <dbReference type="ARBA" id="ARBA00022741"/>
    </source>
</evidence>
<gene>
    <name evidence="6" type="ORF">BCF53_10758</name>
</gene>
<evidence type="ECO:0000259" key="5">
    <source>
        <dbReference type="PROSITE" id="PS50893"/>
    </source>
</evidence>
<proteinExistence type="inferred from homology"/>
<evidence type="ECO:0000313" key="6">
    <source>
        <dbReference type="EMBL" id="TCS41044.1"/>
    </source>
</evidence>
<dbReference type="InterPro" id="IPR003593">
    <property type="entry name" value="AAA+_ATPase"/>
</dbReference>
<dbReference type="CDD" id="cd03255">
    <property type="entry name" value="ABC_MJ0796_LolCDE_FtsE"/>
    <property type="match status" value="1"/>
</dbReference>
<feature type="domain" description="ABC transporter" evidence="5">
    <location>
        <begin position="4"/>
        <end position="228"/>
    </location>
</feature>
<evidence type="ECO:0000256" key="1">
    <source>
        <dbReference type="ARBA" id="ARBA00005417"/>
    </source>
</evidence>
<dbReference type="SMART" id="SM00382">
    <property type="entry name" value="AAA"/>
    <property type="match status" value="1"/>
</dbReference>
<dbReference type="InterPro" id="IPR017911">
    <property type="entry name" value="MacB-like_ATP-bd"/>
</dbReference>
<dbReference type="PROSITE" id="PS50893">
    <property type="entry name" value="ABC_TRANSPORTER_2"/>
    <property type="match status" value="1"/>
</dbReference>
<dbReference type="Pfam" id="PF00005">
    <property type="entry name" value="ABC_tran"/>
    <property type="match status" value="1"/>
</dbReference>
<protein>
    <submittedName>
        <fullName evidence="6">Putative ABC transport system ATP-binding protein</fullName>
    </submittedName>
</protein>
<comment type="caution">
    <text evidence="6">The sequence shown here is derived from an EMBL/GenBank/DDBJ whole genome shotgun (WGS) entry which is preliminary data.</text>
</comment>
<keyword evidence="2" id="KW-0813">Transport</keyword>
<dbReference type="PANTHER" id="PTHR42798">
    <property type="entry name" value="LIPOPROTEIN-RELEASING SYSTEM ATP-BINDING PROTEIN LOLD"/>
    <property type="match status" value="1"/>
</dbReference>
<dbReference type="RefSeq" id="WP_132701493.1">
    <property type="nucleotide sequence ID" value="NZ_SLZR01000007.1"/>
</dbReference>
<dbReference type="OrthoDB" id="9802264at2"/>
<accession>A0A4R3I5B7</accession>
<dbReference type="SUPFAM" id="SSF52540">
    <property type="entry name" value="P-loop containing nucleoside triphosphate hydrolases"/>
    <property type="match status" value="1"/>
</dbReference>
<dbReference type="Gene3D" id="3.40.50.300">
    <property type="entry name" value="P-loop containing nucleotide triphosphate hydrolases"/>
    <property type="match status" value="1"/>
</dbReference>
<dbReference type="PANTHER" id="PTHR42798:SF2">
    <property type="entry name" value="ABC TRANSPORTER ATP-BINDING PROTEIN MG467-RELATED"/>
    <property type="match status" value="1"/>
</dbReference>
<keyword evidence="7" id="KW-1185">Reference proteome</keyword>
<dbReference type="InterPro" id="IPR027417">
    <property type="entry name" value="P-loop_NTPase"/>
</dbReference>
<comment type="similarity">
    <text evidence="1">Belongs to the ABC transporter superfamily.</text>
</comment>
<keyword evidence="3" id="KW-0547">Nucleotide-binding</keyword>
<organism evidence="6 7">
    <name type="scientific">Reinekea marinisedimentorum</name>
    <dbReference type="NCBI Taxonomy" id="230495"/>
    <lineage>
        <taxon>Bacteria</taxon>
        <taxon>Pseudomonadati</taxon>
        <taxon>Pseudomonadota</taxon>
        <taxon>Gammaproteobacteria</taxon>
        <taxon>Oceanospirillales</taxon>
        <taxon>Saccharospirillaceae</taxon>
        <taxon>Reinekea</taxon>
    </lineage>
</organism>